<evidence type="ECO:0000256" key="15">
    <source>
        <dbReference type="ARBA" id="ARBA00023157"/>
    </source>
</evidence>
<name>A0AA38ZGE0_VITRO</name>
<protein>
    <recommendedName>
        <fullName evidence="2">non-specific serine/threonine protein kinase</fullName>
        <ecNumber evidence="2">2.7.11.1</ecNumber>
    </recommendedName>
</protein>
<dbReference type="PROSITE" id="PS50927">
    <property type="entry name" value="BULB_LECTIN"/>
    <property type="match status" value="1"/>
</dbReference>
<evidence type="ECO:0000256" key="2">
    <source>
        <dbReference type="ARBA" id="ARBA00012513"/>
    </source>
</evidence>
<keyword evidence="3" id="KW-1003">Cell membrane</keyword>
<keyword evidence="16" id="KW-0675">Receptor</keyword>
<dbReference type="SMART" id="SM00108">
    <property type="entry name" value="B_lectin"/>
    <property type="match status" value="1"/>
</dbReference>
<dbReference type="SUPFAM" id="SSF51110">
    <property type="entry name" value="alpha-D-mannose-specific plant lectins"/>
    <property type="match status" value="1"/>
</dbReference>
<evidence type="ECO:0000313" key="22">
    <source>
        <dbReference type="Proteomes" id="UP001168098"/>
    </source>
</evidence>
<evidence type="ECO:0000256" key="3">
    <source>
        <dbReference type="ARBA" id="ARBA00022475"/>
    </source>
</evidence>
<keyword evidence="4" id="KW-0723">Serine/threonine-protein kinase</keyword>
<reference evidence="21 22" key="1">
    <citation type="journal article" date="2023" name="BMC Biotechnol.">
        <title>Vitis rotundifolia cv Carlos genome sequencing.</title>
        <authorList>
            <person name="Huff M."/>
            <person name="Hulse-Kemp A."/>
            <person name="Scheffler B."/>
            <person name="Youngblood R."/>
            <person name="Simpson S."/>
            <person name="Babiker E."/>
            <person name="Staton M."/>
        </authorList>
    </citation>
    <scope>NUCLEOTIDE SEQUENCE [LARGE SCALE GENOMIC DNA]</scope>
    <source>
        <tissue evidence="21">Leaf</tissue>
    </source>
</reference>
<proteinExistence type="predicted"/>
<dbReference type="AlphaFoldDB" id="A0AA38ZGE0"/>
<accession>A0AA38ZGE0</accession>
<evidence type="ECO:0000256" key="19">
    <source>
        <dbReference type="ARBA" id="ARBA00048679"/>
    </source>
</evidence>
<evidence type="ECO:0000259" key="20">
    <source>
        <dbReference type="PROSITE" id="PS50927"/>
    </source>
</evidence>
<organism evidence="21 22">
    <name type="scientific">Vitis rotundifolia</name>
    <name type="common">Muscadine grape</name>
    <dbReference type="NCBI Taxonomy" id="103349"/>
    <lineage>
        <taxon>Eukaryota</taxon>
        <taxon>Viridiplantae</taxon>
        <taxon>Streptophyta</taxon>
        <taxon>Embryophyta</taxon>
        <taxon>Tracheophyta</taxon>
        <taxon>Spermatophyta</taxon>
        <taxon>Magnoliopsida</taxon>
        <taxon>eudicotyledons</taxon>
        <taxon>Gunneridae</taxon>
        <taxon>Pentapetalae</taxon>
        <taxon>rosids</taxon>
        <taxon>Vitales</taxon>
        <taxon>Vitaceae</taxon>
        <taxon>Viteae</taxon>
        <taxon>Vitis</taxon>
    </lineage>
</organism>
<dbReference type="GO" id="GO:0005524">
    <property type="term" value="F:ATP binding"/>
    <property type="evidence" value="ECO:0007669"/>
    <property type="project" value="UniProtKB-KW"/>
</dbReference>
<dbReference type="PANTHER" id="PTHR32444:SF128">
    <property type="entry name" value="CURCULIN-LIKE (MANNOSE-BINDING) LECTIN FAMILY PROTEIN"/>
    <property type="match status" value="1"/>
</dbReference>
<evidence type="ECO:0000256" key="9">
    <source>
        <dbReference type="ARBA" id="ARBA00022734"/>
    </source>
</evidence>
<evidence type="ECO:0000256" key="14">
    <source>
        <dbReference type="ARBA" id="ARBA00023136"/>
    </source>
</evidence>
<dbReference type="Gene3D" id="2.90.10.10">
    <property type="entry name" value="Bulb-type lectin domain"/>
    <property type="match status" value="1"/>
</dbReference>
<evidence type="ECO:0000256" key="10">
    <source>
        <dbReference type="ARBA" id="ARBA00022741"/>
    </source>
</evidence>
<comment type="catalytic activity">
    <reaction evidence="19">
        <text>L-seryl-[protein] + ATP = O-phospho-L-seryl-[protein] + ADP + H(+)</text>
        <dbReference type="Rhea" id="RHEA:17989"/>
        <dbReference type="Rhea" id="RHEA-COMP:9863"/>
        <dbReference type="Rhea" id="RHEA-COMP:11604"/>
        <dbReference type="ChEBI" id="CHEBI:15378"/>
        <dbReference type="ChEBI" id="CHEBI:29999"/>
        <dbReference type="ChEBI" id="CHEBI:30616"/>
        <dbReference type="ChEBI" id="CHEBI:83421"/>
        <dbReference type="ChEBI" id="CHEBI:456216"/>
        <dbReference type="EC" id="2.7.11.1"/>
    </reaction>
</comment>
<dbReference type="InterPro" id="IPR036426">
    <property type="entry name" value="Bulb-type_lectin_dom_sf"/>
</dbReference>
<keyword evidence="10" id="KW-0547">Nucleotide-binding</keyword>
<keyword evidence="7" id="KW-0812">Transmembrane</keyword>
<comment type="catalytic activity">
    <reaction evidence="18">
        <text>L-threonyl-[protein] + ATP = O-phospho-L-threonyl-[protein] + ADP + H(+)</text>
        <dbReference type="Rhea" id="RHEA:46608"/>
        <dbReference type="Rhea" id="RHEA-COMP:11060"/>
        <dbReference type="Rhea" id="RHEA-COMP:11605"/>
        <dbReference type="ChEBI" id="CHEBI:15378"/>
        <dbReference type="ChEBI" id="CHEBI:30013"/>
        <dbReference type="ChEBI" id="CHEBI:30616"/>
        <dbReference type="ChEBI" id="CHEBI:61977"/>
        <dbReference type="ChEBI" id="CHEBI:456216"/>
        <dbReference type="EC" id="2.7.11.1"/>
    </reaction>
</comment>
<evidence type="ECO:0000256" key="4">
    <source>
        <dbReference type="ARBA" id="ARBA00022527"/>
    </source>
</evidence>
<dbReference type="Proteomes" id="UP001168098">
    <property type="component" value="Unassembled WGS sequence"/>
</dbReference>
<evidence type="ECO:0000256" key="13">
    <source>
        <dbReference type="ARBA" id="ARBA00022989"/>
    </source>
</evidence>
<keyword evidence="13" id="KW-1133">Transmembrane helix</keyword>
<comment type="subcellular location">
    <subcellularLocation>
        <location evidence="1">Cell membrane</location>
        <topology evidence="1">Single-pass type I membrane protein</topology>
    </subcellularLocation>
</comment>
<keyword evidence="15" id="KW-1015">Disulfide bond</keyword>
<evidence type="ECO:0000256" key="5">
    <source>
        <dbReference type="ARBA" id="ARBA00022553"/>
    </source>
</evidence>
<dbReference type="GO" id="GO:0030246">
    <property type="term" value="F:carbohydrate binding"/>
    <property type="evidence" value="ECO:0007669"/>
    <property type="project" value="UniProtKB-KW"/>
</dbReference>
<dbReference type="InterPro" id="IPR001480">
    <property type="entry name" value="Bulb-type_lectin_dom"/>
</dbReference>
<evidence type="ECO:0000256" key="11">
    <source>
        <dbReference type="ARBA" id="ARBA00022777"/>
    </source>
</evidence>
<keyword evidence="14" id="KW-0472">Membrane</keyword>
<keyword evidence="8" id="KW-0732">Signal</keyword>
<keyword evidence="6" id="KW-0808">Transferase</keyword>
<evidence type="ECO:0000256" key="6">
    <source>
        <dbReference type="ARBA" id="ARBA00022679"/>
    </source>
</evidence>
<dbReference type="PANTHER" id="PTHR32444">
    <property type="entry name" value="BULB-TYPE LECTIN DOMAIN-CONTAINING PROTEIN"/>
    <property type="match status" value="1"/>
</dbReference>
<evidence type="ECO:0000313" key="21">
    <source>
        <dbReference type="EMBL" id="KAJ9688590.1"/>
    </source>
</evidence>
<keyword evidence="17" id="KW-0325">Glycoprotein</keyword>
<keyword evidence="9" id="KW-0430">Lectin</keyword>
<evidence type="ECO:0000256" key="18">
    <source>
        <dbReference type="ARBA" id="ARBA00047899"/>
    </source>
</evidence>
<comment type="caution">
    <text evidence="21">The sequence shown here is derived from an EMBL/GenBank/DDBJ whole genome shotgun (WGS) entry which is preliminary data.</text>
</comment>
<evidence type="ECO:0000256" key="7">
    <source>
        <dbReference type="ARBA" id="ARBA00022692"/>
    </source>
</evidence>
<sequence length="367" mass="41032">MASMKEAKLLTHCVLLVILCNFFFCSFKALDTLKPGENLRDKETLVSAGKVFELGFFKSGESNYGYLGIWFKNDRNKKAVWVANRENPLLGSSLSLYIRSDGNMVMMDKREIPIIVNYGMLATSGNTSAKLLDSGNLVLTEGAKIAWQSFDFPSDTFLPGMKLGSFDMDKDHVRHQFLVSWLSPFVPTTGPFALGLDGKNRTLYTLWRRDGAFQHIGSSNGQSFRFSFQNSLDNNTFTYVSNNKEIYIMFHTRGNSISSWFVLTYTGEIDKYTVLNGEISIVDNSVCNGTSINLNECLIPKPLSCKDGNVFSDIRGSMPNSLIVNGSDRLGPSDCEIMCKSNCLCTAFSSLRMELDVDFTMGIRRIL</sequence>
<evidence type="ECO:0000256" key="16">
    <source>
        <dbReference type="ARBA" id="ARBA00023170"/>
    </source>
</evidence>
<evidence type="ECO:0000256" key="12">
    <source>
        <dbReference type="ARBA" id="ARBA00022840"/>
    </source>
</evidence>
<dbReference type="EC" id="2.7.11.1" evidence="2"/>
<keyword evidence="22" id="KW-1185">Reference proteome</keyword>
<feature type="domain" description="Bulb-type lectin" evidence="20">
    <location>
        <begin position="30"/>
        <end position="152"/>
    </location>
</feature>
<keyword evidence="5" id="KW-0597">Phosphoprotein</keyword>
<evidence type="ECO:0000256" key="8">
    <source>
        <dbReference type="ARBA" id="ARBA00022729"/>
    </source>
</evidence>
<dbReference type="EMBL" id="JARBHA010000011">
    <property type="protein sequence ID" value="KAJ9688590.1"/>
    <property type="molecule type" value="Genomic_DNA"/>
</dbReference>
<evidence type="ECO:0000256" key="1">
    <source>
        <dbReference type="ARBA" id="ARBA00004251"/>
    </source>
</evidence>
<dbReference type="Pfam" id="PF01453">
    <property type="entry name" value="B_lectin"/>
    <property type="match status" value="1"/>
</dbReference>
<keyword evidence="12" id="KW-0067">ATP-binding</keyword>
<dbReference type="CDD" id="cd00028">
    <property type="entry name" value="B_lectin"/>
    <property type="match status" value="1"/>
</dbReference>
<gene>
    <name evidence="21" type="ORF">PVL29_014306</name>
</gene>
<dbReference type="GO" id="GO:0005886">
    <property type="term" value="C:plasma membrane"/>
    <property type="evidence" value="ECO:0007669"/>
    <property type="project" value="UniProtKB-SubCell"/>
</dbReference>
<dbReference type="GO" id="GO:0004674">
    <property type="term" value="F:protein serine/threonine kinase activity"/>
    <property type="evidence" value="ECO:0007669"/>
    <property type="project" value="UniProtKB-KW"/>
</dbReference>
<evidence type="ECO:0000256" key="17">
    <source>
        <dbReference type="ARBA" id="ARBA00023180"/>
    </source>
</evidence>
<dbReference type="FunFam" id="2.90.10.10:FF:000009">
    <property type="entry name" value="Receptor-like serine/threonine-protein kinase SD1-8"/>
    <property type="match status" value="1"/>
</dbReference>
<keyword evidence="11" id="KW-0418">Kinase</keyword>